<dbReference type="InterPro" id="IPR008254">
    <property type="entry name" value="Flavodoxin/NO_synth"/>
</dbReference>
<dbReference type="PANTHER" id="PTHR38030:SF2">
    <property type="entry name" value="PROTOPORPHYRINOGEN IX DEHYDROGENASE [QUINONE]"/>
    <property type="match status" value="1"/>
</dbReference>
<dbReference type="Pfam" id="PF12724">
    <property type="entry name" value="Flavodoxin_5"/>
    <property type="match status" value="1"/>
</dbReference>
<dbReference type="eggNOG" id="COG4635">
    <property type="taxonomic scope" value="Bacteria"/>
</dbReference>
<dbReference type="GO" id="GO:0070819">
    <property type="term" value="F:menaquinone-dependent protoporphyrinogen oxidase activity"/>
    <property type="evidence" value="ECO:0007669"/>
    <property type="project" value="TreeGrafter"/>
</dbReference>
<evidence type="ECO:0000313" key="3">
    <source>
        <dbReference type="Proteomes" id="UP000013015"/>
    </source>
</evidence>
<evidence type="ECO:0000259" key="1">
    <source>
        <dbReference type="PROSITE" id="PS50902"/>
    </source>
</evidence>
<name>N6W949_9ACTO</name>
<comment type="caution">
    <text evidence="2">The sequence shown here is derived from an EMBL/GenBank/DDBJ whole genome shotgun (WGS) entry which is preliminary data.</text>
</comment>
<dbReference type="EMBL" id="AQHZ01000001">
    <property type="protein sequence ID" value="ENO19090.1"/>
    <property type="molecule type" value="Genomic_DNA"/>
</dbReference>
<feature type="domain" description="Flavodoxin-like" evidence="1">
    <location>
        <begin position="3"/>
        <end position="157"/>
    </location>
</feature>
<dbReference type="Proteomes" id="UP000013015">
    <property type="component" value="Unassembled WGS sequence"/>
</dbReference>
<dbReference type="InterPro" id="IPR029039">
    <property type="entry name" value="Flavoprotein-like_sf"/>
</dbReference>
<dbReference type="AlphaFoldDB" id="N6W949"/>
<keyword evidence="3" id="KW-1185">Reference proteome</keyword>
<accession>N6W949</accession>
<dbReference type="InterPro" id="IPR026816">
    <property type="entry name" value="Flavodoxin_dom"/>
</dbReference>
<dbReference type="SUPFAM" id="SSF52218">
    <property type="entry name" value="Flavoproteins"/>
    <property type="match status" value="1"/>
</dbReference>
<dbReference type="GO" id="GO:0006783">
    <property type="term" value="P:heme biosynthetic process"/>
    <property type="evidence" value="ECO:0007669"/>
    <property type="project" value="TreeGrafter"/>
</dbReference>
<dbReference type="PANTHER" id="PTHR38030">
    <property type="entry name" value="PROTOPORPHYRINOGEN IX DEHYDROGENASE [MENAQUINONE]"/>
    <property type="match status" value="1"/>
</dbReference>
<dbReference type="RefSeq" id="WP_005961493.1">
    <property type="nucleotide sequence ID" value="NZ_CP040505.1"/>
</dbReference>
<dbReference type="GO" id="GO:0010181">
    <property type="term" value="F:FMN binding"/>
    <property type="evidence" value="ECO:0007669"/>
    <property type="project" value="InterPro"/>
</dbReference>
<dbReference type="InterPro" id="IPR052200">
    <property type="entry name" value="Protoporphyrinogen_IX_DH"/>
</dbReference>
<dbReference type="HOGENOM" id="CLU_094839_1_0_11"/>
<protein>
    <recommendedName>
        <fullName evidence="1">Flavodoxin-like domain-containing protein</fullName>
    </recommendedName>
</protein>
<dbReference type="Gene3D" id="3.40.50.360">
    <property type="match status" value="1"/>
</dbReference>
<reference evidence="2 3" key="1">
    <citation type="submission" date="2013-03" db="EMBL/GenBank/DDBJ databases">
        <title>Reference genome for the Human Microbiome Project.</title>
        <authorList>
            <person name="Aqrawi P."/>
            <person name="Ayvaz T."/>
            <person name="Bess C."/>
            <person name="Blankenburg K."/>
            <person name="Coyle M."/>
            <person name="Deng J."/>
            <person name="Forbes L."/>
            <person name="Fowler G."/>
            <person name="Francisco L."/>
            <person name="Fu Q."/>
            <person name="Gibbs R."/>
            <person name="Gross S."/>
            <person name="Gubbala S."/>
            <person name="Hale W."/>
            <person name="Hemphill L."/>
            <person name="Highlander S."/>
            <person name="Hirani K."/>
            <person name="Jackson L."/>
            <person name="Jakkamsetti A."/>
            <person name="Javaid M."/>
            <person name="Jayaseelan J.C."/>
            <person name="Jiang H."/>
            <person name="Joshi V."/>
            <person name="Korchina V."/>
            <person name="Kovar C."/>
            <person name="Lara F."/>
            <person name="Lee S."/>
            <person name="Liu Y."/>
            <person name="Mata R."/>
            <person name="Mathew T."/>
            <person name="Munidasa M."/>
            <person name="Muzny D."/>
            <person name="Nazareth L."/>
            <person name="Ngo R."/>
            <person name="Nguyen L."/>
            <person name="Nguyen N."/>
            <person name="Okwuonu G."/>
            <person name="Ongeri F."/>
            <person name="Palculict T."/>
            <person name="Patil S."/>
            <person name="Petrosino J."/>
            <person name="Pham C."/>
            <person name="Pham P."/>
            <person name="Pu L.-L."/>
            <person name="Qin X."/>
            <person name="Qu J."/>
            <person name="Reid J."/>
            <person name="Ross M."/>
            <person name="Ruth R."/>
            <person name="Saada N."/>
            <person name="San Lucas F."/>
            <person name="Santibanez J."/>
            <person name="Shang Y."/>
            <person name="Simmons D."/>
            <person name="Song X.-Z."/>
            <person name="Tang L.-Y."/>
            <person name="Thornton R."/>
            <person name="Warren J."/>
            <person name="Weissenberger G."/>
            <person name="Wilczek-Boney K."/>
            <person name="Worley K."/>
            <person name="Youmans B."/>
            <person name="Zhang J."/>
            <person name="Zhang L."/>
            <person name="Zhao Z."/>
            <person name="Zhou C."/>
            <person name="Zhu D."/>
            <person name="Zhu Y."/>
        </authorList>
    </citation>
    <scope>NUCLEOTIDE SEQUENCE [LARGE SCALE GENOMIC DNA]</scope>
    <source>
        <strain evidence="2 3">F0333</strain>
    </source>
</reference>
<dbReference type="PROSITE" id="PS50902">
    <property type="entry name" value="FLAVODOXIN_LIKE"/>
    <property type="match status" value="1"/>
</dbReference>
<organism evidence="2 3">
    <name type="scientific">Schaalia cardiffensis F0333</name>
    <dbReference type="NCBI Taxonomy" id="888050"/>
    <lineage>
        <taxon>Bacteria</taxon>
        <taxon>Bacillati</taxon>
        <taxon>Actinomycetota</taxon>
        <taxon>Actinomycetes</taxon>
        <taxon>Actinomycetales</taxon>
        <taxon>Actinomycetaceae</taxon>
        <taxon>Schaalia</taxon>
    </lineage>
</organism>
<proteinExistence type="predicted"/>
<evidence type="ECO:0000313" key="2">
    <source>
        <dbReference type="EMBL" id="ENO19090.1"/>
    </source>
</evidence>
<dbReference type="PATRIC" id="fig|888050.3.peg.9"/>
<gene>
    <name evidence="2" type="ORF">HMPREF9004_0009</name>
</gene>
<dbReference type="OrthoDB" id="129384at2"/>
<sequence>MHILVTAASKHGSAHEIAEAIAHRLEDAGHSVDVVAPAAVESVDPYDVVVCGSAVYILQWMDEAKSFLERFAEQLKTKRVWAFSVGMNGVPKHAPQDPTRIGPALTHVLAIDKHTFAGRYKPSLLSLRERSVARLAGVVEGDFRDWSEVEAWADSIAAELSDKD</sequence>
<dbReference type="STRING" id="888050.HMPREF9004_0009"/>